<protein>
    <submittedName>
        <fullName evidence="2">Uncharacterized protein</fullName>
    </submittedName>
</protein>
<dbReference type="InterPro" id="IPR043504">
    <property type="entry name" value="Peptidase_S1_PA_chymotrypsin"/>
</dbReference>
<evidence type="ECO:0000256" key="1">
    <source>
        <dbReference type="SAM" id="MobiDB-lite"/>
    </source>
</evidence>
<name>A0A4Q9HWM7_STRKA</name>
<feature type="region of interest" description="Disordered" evidence="1">
    <location>
        <begin position="28"/>
        <end position="47"/>
    </location>
</feature>
<dbReference type="Proteomes" id="UP000292452">
    <property type="component" value="Unassembled WGS sequence"/>
</dbReference>
<sequence>MAVAHPASDGRTVADVVGSRRTAFTRPRKGQFTDAFGYPHANSGTPFKGARTVHCAGPIRSGPETLLLRGTRCDRAHGASGGRHFAGCDPATGSDPATGTGTVTGVTTAGKDLSGGESAYAYATWPGTGAERLYRRAHAD</sequence>
<dbReference type="RefSeq" id="WP_131123555.1">
    <property type="nucleotide sequence ID" value="NZ_SIXH01000106.1"/>
</dbReference>
<dbReference type="AlphaFoldDB" id="A0A4Q9HWM7"/>
<comment type="caution">
    <text evidence="2">The sequence shown here is derived from an EMBL/GenBank/DDBJ whole genome shotgun (WGS) entry which is preliminary data.</text>
</comment>
<accession>A0A4Q9HWM7</accession>
<dbReference type="Gene3D" id="2.40.10.10">
    <property type="entry name" value="Trypsin-like serine proteases"/>
    <property type="match status" value="1"/>
</dbReference>
<reference evidence="2 3" key="1">
    <citation type="submission" date="2019-02" db="EMBL/GenBank/DDBJ databases">
        <title>Draft Genome Sequence of Streptomyces sp. AM-2504, identified by 16S rRNA comparative analysis as a Streptomyces Kasugaensis strain.</title>
        <authorList>
            <person name="Napolioni V."/>
            <person name="Giuliodori A.M."/>
            <person name="Spurio R."/>
            <person name="Fabbretti A."/>
        </authorList>
    </citation>
    <scope>NUCLEOTIDE SEQUENCE [LARGE SCALE GENOMIC DNA]</scope>
    <source>
        <strain evidence="2 3">AM-2504</strain>
    </source>
</reference>
<organism evidence="2 3">
    <name type="scientific">Streptomyces kasugaensis</name>
    <dbReference type="NCBI Taxonomy" id="1946"/>
    <lineage>
        <taxon>Bacteria</taxon>
        <taxon>Bacillati</taxon>
        <taxon>Actinomycetota</taxon>
        <taxon>Actinomycetes</taxon>
        <taxon>Kitasatosporales</taxon>
        <taxon>Streptomycetaceae</taxon>
        <taxon>Streptomyces</taxon>
    </lineage>
</organism>
<keyword evidence="3" id="KW-1185">Reference proteome</keyword>
<proteinExistence type="predicted"/>
<dbReference type="EMBL" id="SIXH01000106">
    <property type="protein sequence ID" value="TBO58949.1"/>
    <property type="molecule type" value="Genomic_DNA"/>
</dbReference>
<evidence type="ECO:0000313" key="2">
    <source>
        <dbReference type="EMBL" id="TBO58949.1"/>
    </source>
</evidence>
<gene>
    <name evidence="2" type="ORF">EYS09_14680</name>
</gene>
<evidence type="ECO:0000313" key="3">
    <source>
        <dbReference type="Proteomes" id="UP000292452"/>
    </source>
</evidence>